<proteinExistence type="predicted"/>
<gene>
    <name evidence="1" type="ORF">AKL17_3403</name>
</gene>
<evidence type="ECO:0000313" key="1">
    <source>
        <dbReference type="EMBL" id="AMY70635.1"/>
    </source>
</evidence>
<protein>
    <submittedName>
        <fullName evidence="1">Uncharacterized protein</fullName>
    </submittedName>
</protein>
<dbReference type="EMBL" id="CP012661">
    <property type="protein sequence ID" value="AMY70635.1"/>
    <property type="molecule type" value="Genomic_DNA"/>
</dbReference>
<accession>A0A159Z5T4</accession>
<dbReference type="RefSeq" id="WP_066815264.1">
    <property type="nucleotide sequence ID" value="NZ_CP012661.1"/>
</dbReference>
<dbReference type="Proteomes" id="UP000076128">
    <property type="component" value="Chromosome"/>
</dbReference>
<organism evidence="1 2">
    <name type="scientific">Frigidibacter mobilis</name>
    <dbReference type="NCBI Taxonomy" id="1335048"/>
    <lineage>
        <taxon>Bacteria</taxon>
        <taxon>Pseudomonadati</taxon>
        <taxon>Pseudomonadota</taxon>
        <taxon>Alphaproteobacteria</taxon>
        <taxon>Rhodobacterales</taxon>
        <taxon>Paracoccaceae</taxon>
        <taxon>Frigidibacter</taxon>
    </lineage>
</organism>
<reference evidence="1 2" key="1">
    <citation type="submission" date="2015-09" db="EMBL/GenBank/DDBJ databases">
        <title>Complete genome sequence of Defluviimonas alba cai42t isolated from an oilfield in Xinjiang.</title>
        <authorList>
            <person name="Geng S."/>
            <person name="Pan X."/>
            <person name="Wu X."/>
        </authorList>
    </citation>
    <scope>NUCLEOTIDE SEQUENCE [LARGE SCALE GENOMIC DNA]</scope>
    <source>
        <strain evidence="2">cai42</strain>
    </source>
</reference>
<sequence>MRRKDSQRTIFRAFDPAAHRLKDCRILQESGLVAAAPDRALKAEAELAVDGQGELVACAMSDSTEPPAPAETVPKISRSAARPASILLRVAVMSLVSPACGRSSTWISPPLRVSRTRVTRPRPRAAQTIAWPHSWTAMRWSSSALSWPPKHARRYMRPANYLYTYFSPANRESRRVRAFVDCIRALGSEPSRGAPS</sequence>
<keyword evidence="2" id="KW-1185">Reference proteome</keyword>
<dbReference type="AlphaFoldDB" id="A0A159Z5T4"/>
<evidence type="ECO:0000313" key="2">
    <source>
        <dbReference type="Proteomes" id="UP000076128"/>
    </source>
</evidence>
<dbReference type="KEGG" id="daa:AKL17_3403"/>
<name>A0A159Z5T4_9RHOB</name>